<dbReference type="AlphaFoldDB" id="E0UKA2"/>
<feature type="transmembrane region" description="Helical" evidence="8">
    <location>
        <begin position="66"/>
        <end position="85"/>
    </location>
</feature>
<feature type="transmembrane region" description="Helical" evidence="8">
    <location>
        <begin position="92"/>
        <end position="111"/>
    </location>
</feature>
<evidence type="ECO:0000256" key="3">
    <source>
        <dbReference type="ARBA" id="ARBA00022670"/>
    </source>
</evidence>
<dbReference type="GO" id="GO:0004252">
    <property type="term" value="F:serine-type endopeptidase activity"/>
    <property type="evidence" value="ECO:0007669"/>
    <property type="project" value="InterPro"/>
</dbReference>
<protein>
    <submittedName>
        <fullName evidence="10">Rhomboid family protein</fullName>
    </submittedName>
</protein>
<feature type="domain" description="Peptidase S54 rhomboid" evidence="9">
    <location>
        <begin position="57"/>
        <end position="188"/>
    </location>
</feature>
<keyword evidence="11" id="KW-1185">Reference proteome</keyword>
<dbReference type="HOGENOM" id="CLU_067823_2_0_3"/>
<feature type="transmembrane region" description="Helical" evidence="8">
    <location>
        <begin position="117"/>
        <end position="137"/>
    </location>
</feature>
<keyword evidence="5" id="KW-0378">Hydrolase</keyword>
<keyword evidence="3" id="KW-0645">Protease</keyword>
<dbReference type="SUPFAM" id="SSF144091">
    <property type="entry name" value="Rhomboid-like"/>
    <property type="match status" value="1"/>
</dbReference>
<keyword evidence="7 8" id="KW-0472">Membrane</keyword>
<reference evidence="11" key="1">
    <citation type="journal article" date="2011" name="MBio">
        <title>Novel metabolic attributes of the genus Cyanothece, comprising a group of unicellular nitrogen-fixing Cyanobacteria.</title>
        <authorList>
            <person name="Bandyopadhyay A."/>
            <person name="Elvitigala T."/>
            <person name="Welsh E."/>
            <person name="Stockel J."/>
            <person name="Liberton M."/>
            <person name="Min H."/>
            <person name="Sherman L.A."/>
            <person name="Pakrasi H.B."/>
        </authorList>
    </citation>
    <scope>NUCLEOTIDE SEQUENCE [LARGE SCALE GENOMIC DNA]</scope>
    <source>
        <strain evidence="11">PCC 7822</strain>
    </source>
</reference>
<gene>
    <name evidence="10" type="ordered locus">Cyan7822_3934</name>
</gene>
<dbReference type="Gene3D" id="1.20.1540.10">
    <property type="entry name" value="Rhomboid-like"/>
    <property type="match status" value="1"/>
</dbReference>
<dbReference type="GO" id="GO:0016020">
    <property type="term" value="C:membrane"/>
    <property type="evidence" value="ECO:0007669"/>
    <property type="project" value="UniProtKB-SubCell"/>
</dbReference>
<evidence type="ECO:0000256" key="7">
    <source>
        <dbReference type="ARBA" id="ARBA00023136"/>
    </source>
</evidence>
<feature type="transmembrane region" description="Helical" evidence="8">
    <location>
        <begin position="12"/>
        <end position="29"/>
    </location>
</feature>
<accession>E0UKA2</accession>
<sequence>MSRNNNSLSRELRTQAAILGSFVAIFWVLEIADQLIFHRALDGYGIIPHSLIGLRGILFAPFLHGGFGHLIANTIPFIILGWLVMIQETSDFWIVTLVTMLIGGLGVWLFAAPGSVHIGASILIFGYLGFLLARGYFQRNLASIVISVLVFLMYSPLIWGILPSSQGISWQGHLFGFLGGVITARLIAREKQYYR</sequence>
<comment type="subcellular location">
    <subcellularLocation>
        <location evidence="1">Membrane</location>
        <topology evidence="1">Multi-pass membrane protein</topology>
    </subcellularLocation>
</comment>
<keyword evidence="4 8" id="KW-0812">Transmembrane</keyword>
<proteinExistence type="inferred from homology"/>
<dbReference type="Pfam" id="PF01694">
    <property type="entry name" value="Rhomboid"/>
    <property type="match status" value="1"/>
</dbReference>
<feature type="transmembrane region" description="Helical" evidence="8">
    <location>
        <begin position="168"/>
        <end position="188"/>
    </location>
</feature>
<evidence type="ECO:0000313" key="11">
    <source>
        <dbReference type="Proteomes" id="UP000008206"/>
    </source>
</evidence>
<dbReference type="PANTHER" id="PTHR43066">
    <property type="entry name" value="RHOMBOID-RELATED PROTEIN"/>
    <property type="match status" value="1"/>
</dbReference>
<evidence type="ECO:0000256" key="1">
    <source>
        <dbReference type="ARBA" id="ARBA00004141"/>
    </source>
</evidence>
<dbReference type="GO" id="GO:0006508">
    <property type="term" value="P:proteolysis"/>
    <property type="evidence" value="ECO:0007669"/>
    <property type="project" value="UniProtKB-KW"/>
</dbReference>
<feature type="transmembrane region" description="Helical" evidence="8">
    <location>
        <begin position="144"/>
        <end position="162"/>
    </location>
</feature>
<evidence type="ECO:0000256" key="5">
    <source>
        <dbReference type="ARBA" id="ARBA00022801"/>
    </source>
</evidence>
<evidence type="ECO:0000256" key="6">
    <source>
        <dbReference type="ARBA" id="ARBA00022989"/>
    </source>
</evidence>
<evidence type="ECO:0000256" key="8">
    <source>
        <dbReference type="SAM" id="Phobius"/>
    </source>
</evidence>
<evidence type="ECO:0000256" key="2">
    <source>
        <dbReference type="ARBA" id="ARBA00009045"/>
    </source>
</evidence>
<dbReference type="OrthoDB" id="465874at2"/>
<dbReference type="KEGG" id="cyj:Cyan7822_3934"/>
<dbReference type="Proteomes" id="UP000008206">
    <property type="component" value="Chromosome"/>
</dbReference>
<name>E0UKA2_GLOV7</name>
<organism evidence="10 11">
    <name type="scientific">Gloeothece verrucosa (strain PCC 7822)</name>
    <name type="common">Cyanothece sp. (strain PCC 7822)</name>
    <dbReference type="NCBI Taxonomy" id="497965"/>
    <lineage>
        <taxon>Bacteria</taxon>
        <taxon>Bacillati</taxon>
        <taxon>Cyanobacteriota</taxon>
        <taxon>Cyanophyceae</taxon>
        <taxon>Oscillatoriophycideae</taxon>
        <taxon>Chroococcales</taxon>
        <taxon>Aphanothecaceae</taxon>
        <taxon>Gloeothece</taxon>
        <taxon>Gloeothece verrucosa</taxon>
    </lineage>
</organism>
<evidence type="ECO:0000313" key="10">
    <source>
        <dbReference type="EMBL" id="ADN15864.1"/>
    </source>
</evidence>
<dbReference type="InterPro" id="IPR035952">
    <property type="entry name" value="Rhomboid-like_sf"/>
</dbReference>
<dbReference type="InterPro" id="IPR022764">
    <property type="entry name" value="Peptidase_S54_rhomboid_dom"/>
</dbReference>
<evidence type="ECO:0000256" key="4">
    <source>
        <dbReference type="ARBA" id="ARBA00022692"/>
    </source>
</evidence>
<comment type="similarity">
    <text evidence="2">Belongs to the peptidase S54 family.</text>
</comment>
<dbReference type="RefSeq" id="WP_013323932.1">
    <property type="nucleotide sequence ID" value="NC_014501.1"/>
</dbReference>
<dbReference type="EMBL" id="CP002198">
    <property type="protein sequence ID" value="ADN15864.1"/>
    <property type="molecule type" value="Genomic_DNA"/>
</dbReference>
<keyword evidence="6 8" id="KW-1133">Transmembrane helix</keyword>
<evidence type="ECO:0000259" key="9">
    <source>
        <dbReference type="Pfam" id="PF01694"/>
    </source>
</evidence>
<dbReference type="STRING" id="497965.Cyan7822_3934"/>
<dbReference type="eggNOG" id="COG0705">
    <property type="taxonomic scope" value="Bacteria"/>
</dbReference>
<dbReference type="PANTHER" id="PTHR43066:SF1">
    <property type="entry name" value="RHOMBOID PROTEIN 2"/>
    <property type="match status" value="1"/>
</dbReference>